<name>A0A0Q3KNI2_BRADI</name>
<feature type="compositionally biased region" description="Basic and acidic residues" evidence="1">
    <location>
        <begin position="50"/>
        <end position="60"/>
    </location>
</feature>
<feature type="region of interest" description="Disordered" evidence="1">
    <location>
        <begin position="28"/>
        <end position="67"/>
    </location>
</feature>
<sequence>MGKYAEMLDMAARVAVRSYTHCPHTARVYYKPPQTPTTTAAAASSASCGAREKAGAEESSKTQQQPQQAAAAVRAVFDATEIILNGGV</sequence>
<dbReference type="InParanoid" id="A0A0Q3KNI2"/>
<evidence type="ECO:0000256" key="1">
    <source>
        <dbReference type="SAM" id="MobiDB-lite"/>
    </source>
</evidence>
<reference evidence="2" key="2">
    <citation type="submission" date="2017-06" db="EMBL/GenBank/DDBJ databases">
        <title>WGS assembly of Brachypodium distachyon.</title>
        <authorList>
            <consortium name="The International Brachypodium Initiative"/>
            <person name="Lucas S."/>
            <person name="Harmon-Smith M."/>
            <person name="Lail K."/>
            <person name="Tice H."/>
            <person name="Grimwood J."/>
            <person name="Bruce D."/>
            <person name="Barry K."/>
            <person name="Shu S."/>
            <person name="Lindquist E."/>
            <person name="Wang M."/>
            <person name="Pitluck S."/>
            <person name="Vogel J.P."/>
            <person name="Garvin D.F."/>
            <person name="Mockler T.C."/>
            <person name="Schmutz J."/>
            <person name="Rokhsar D."/>
            <person name="Bevan M.W."/>
        </authorList>
    </citation>
    <scope>NUCLEOTIDE SEQUENCE</scope>
    <source>
        <strain evidence="2">Bd21</strain>
    </source>
</reference>
<dbReference type="AlphaFoldDB" id="A0A0Q3KNI2"/>
<dbReference type="Gramene" id="KQK12673">
    <property type="protein sequence ID" value="KQK12673"/>
    <property type="gene ID" value="BRADI_1g05290v3"/>
</dbReference>
<evidence type="ECO:0000313" key="4">
    <source>
        <dbReference type="Proteomes" id="UP000008810"/>
    </source>
</evidence>
<organism evidence="2">
    <name type="scientific">Brachypodium distachyon</name>
    <name type="common">Purple false brome</name>
    <name type="synonym">Trachynia distachya</name>
    <dbReference type="NCBI Taxonomy" id="15368"/>
    <lineage>
        <taxon>Eukaryota</taxon>
        <taxon>Viridiplantae</taxon>
        <taxon>Streptophyta</taxon>
        <taxon>Embryophyta</taxon>
        <taxon>Tracheophyta</taxon>
        <taxon>Spermatophyta</taxon>
        <taxon>Magnoliopsida</taxon>
        <taxon>Liliopsida</taxon>
        <taxon>Poales</taxon>
        <taxon>Poaceae</taxon>
        <taxon>BOP clade</taxon>
        <taxon>Pooideae</taxon>
        <taxon>Stipodae</taxon>
        <taxon>Brachypodieae</taxon>
        <taxon>Brachypodium</taxon>
    </lineage>
</organism>
<accession>A0A0Q3KNI2</accession>
<reference evidence="3" key="3">
    <citation type="submission" date="2018-08" db="UniProtKB">
        <authorList>
            <consortium name="EnsemblPlants"/>
        </authorList>
    </citation>
    <scope>IDENTIFICATION</scope>
    <source>
        <strain evidence="3">cv. Bd21</strain>
    </source>
</reference>
<evidence type="ECO:0000313" key="2">
    <source>
        <dbReference type="EMBL" id="KQK12673.1"/>
    </source>
</evidence>
<dbReference type="PANTHER" id="PTHR33983:SF22">
    <property type="entry name" value="OS03G0799400 PROTEIN"/>
    <property type="match status" value="1"/>
</dbReference>
<feature type="compositionally biased region" description="Low complexity" evidence="1">
    <location>
        <begin position="37"/>
        <end position="47"/>
    </location>
</feature>
<keyword evidence="4" id="KW-1185">Reference proteome</keyword>
<gene>
    <name evidence="2" type="ORF">BRADI_1g05290v3</name>
</gene>
<dbReference type="PANTHER" id="PTHR33983">
    <property type="entry name" value="OS07G0185900 PROTEIN"/>
    <property type="match status" value="1"/>
</dbReference>
<dbReference type="Proteomes" id="UP000008810">
    <property type="component" value="Chromosome 1"/>
</dbReference>
<evidence type="ECO:0000313" key="3">
    <source>
        <dbReference type="EnsemblPlants" id="KQK12673"/>
    </source>
</evidence>
<dbReference type="OrthoDB" id="684840at2759"/>
<proteinExistence type="predicted"/>
<dbReference type="EnsemblPlants" id="KQK12673">
    <property type="protein sequence ID" value="KQK12673"/>
    <property type="gene ID" value="BRADI_1g05290v3"/>
</dbReference>
<dbReference type="EMBL" id="CM000880">
    <property type="protein sequence ID" value="KQK12673.1"/>
    <property type="molecule type" value="Genomic_DNA"/>
</dbReference>
<reference evidence="2 3" key="1">
    <citation type="journal article" date="2010" name="Nature">
        <title>Genome sequencing and analysis of the model grass Brachypodium distachyon.</title>
        <authorList>
            <consortium name="International Brachypodium Initiative"/>
        </authorList>
    </citation>
    <scope>NUCLEOTIDE SEQUENCE [LARGE SCALE GENOMIC DNA]</scope>
    <source>
        <strain evidence="2 3">Bd21</strain>
    </source>
</reference>
<protein>
    <submittedName>
        <fullName evidence="2 3">Uncharacterized protein</fullName>
    </submittedName>
</protein>